<reference evidence="1" key="2">
    <citation type="submission" date="2025-09" db="UniProtKB">
        <authorList>
            <consortium name="Ensembl"/>
        </authorList>
    </citation>
    <scope>IDENTIFICATION</scope>
</reference>
<accession>A0A672K9M9</accession>
<dbReference type="Ensembl" id="ENSSGRT00000006552.1">
    <property type="protein sequence ID" value="ENSSGRP00000006038.1"/>
    <property type="gene ID" value="ENSSGRG00000004006.1"/>
</dbReference>
<protein>
    <submittedName>
        <fullName evidence="1">Uncharacterized protein</fullName>
    </submittedName>
</protein>
<proteinExistence type="predicted"/>
<evidence type="ECO:0000313" key="1">
    <source>
        <dbReference type="Ensembl" id="ENSSGRP00000006038.1"/>
    </source>
</evidence>
<dbReference type="Proteomes" id="UP000472262">
    <property type="component" value="Unassembled WGS sequence"/>
</dbReference>
<keyword evidence="2" id="KW-1185">Reference proteome</keyword>
<dbReference type="InParanoid" id="A0A672K9M9"/>
<name>A0A672K9M9_SINGR</name>
<organism evidence="1 2">
    <name type="scientific">Sinocyclocheilus grahami</name>
    <name type="common">Dianchi golden-line fish</name>
    <name type="synonym">Barbus grahami</name>
    <dbReference type="NCBI Taxonomy" id="75366"/>
    <lineage>
        <taxon>Eukaryota</taxon>
        <taxon>Metazoa</taxon>
        <taxon>Chordata</taxon>
        <taxon>Craniata</taxon>
        <taxon>Vertebrata</taxon>
        <taxon>Euteleostomi</taxon>
        <taxon>Actinopterygii</taxon>
        <taxon>Neopterygii</taxon>
        <taxon>Teleostei</taxon>
        <taxon>Ostariophysi</taxon>
        <taxon>Cypriniformes</taxon>
        <taxon>Cyprinidae</taxon>
        <taxon>Cyprininae</taxon>
        <taxon>Sinocyclocheilus</taxon>
    </lineage>
</organism>
<evidence type="ECO:0000313" key="2">
    <source>
        <dbReference type="Proteomes" id="UP000472262"/>
    </source>
</evidence>
<reference evidence="1" key="1">
    <citation type="submission" date="2025-08" db="UniProtKB">
        <authorList>
            <consortium name="Ensembl"/>
        </authorList>
    </citation>
    <scope>IDENTIFICATION</scope>
</reference>
<sequence>MRSILIGTVLLSISTAYYIYLPLPSSISEPWKLMYVDALIRGMMKLKHDFFCLEFCSS</sequence>
<dbReference type="AlphaFoldDB" id="A0A672K9M9"/>